<sequence length="200" mass="22683">MAPKVNKGKGLASSSHGYKRARTTSEEEHEDVSMEPPPLRQYGLCWVTEKEDGNFNMVREFLANWIPKKRSNQVKIRGQIIELAPKALNRGVEEPEGINGPVLTVNERNARIDNILSHLYGMQMLQLRMNCVTEEQLQQLNIDYPLSEPSQDLCRVVPRYKEPLDDNVATKDEMARVDSDIEFSDDDEEDSEIGEAALAP</sequence>
<gene>
    <name evidence="2" type="ORF">HAX54_006147</name>
</gene>
<name>A0ABS8T9V4_DATST</name>
<protein>
    <submittedName>
        <fullName evidence="2">Uncharacterized protein</fullName>
    </submittedName>
</protein>
<feature type="region of interest" description="Disordered" evidence="1">
    <location>
        <begin position="170"/>
        <end position="200"/>
    </location>
</feature>
<feature type="compositionally biased region" description="Basic and acidic residues" evidence="1">
    <location>
        <begin position="170"/>
        <end position="179"/>
    </location>
</feature>
<feature type="region of interest" description="Disordered" evidence="1">
    <location>
        <begin position="1"/>
        <end position="36"/>
    </location>
</feature>
<accession>A0ABS8T9V4</accession>
<keyword evidence="3" id="KW-1185">Reference proteome</keyword>
<evidence type="ECO:0000313" key="3">
    <source>
        <dbReference type="Proteomes" id="UP000823775"/>
    </source>
</evidence>
<reference evidence="2 3" key="1">
    <citation type="journal article" date="2021" name="BMC Genomics">
        <title>Datura genome reveals duplications of psychoactive alkaloid biosynthetic genes and high mutation rate following tissue culture.</title>
        <authorList>
            <person name="Rajewski A."/>
            <person name="Carter-House D."/>
            <person name="Stajich J."/>
            <person name="Litt A."/>
        </authorList>
    </citation>
    <scope>NUCLEOTIDE SEQUENCE [LARGE SCALE GENOMIC DNA]</scope>
    <source>
        <strain evidence="2">AR-01</strain>
    </source>
</reference>
<dbReference type="EMBL" id="JACEIK010001305">
    <property type="protein sequence ID" value="MCD7468185.1"/>
    <property type="molecule type" value="Genomic_DNA"/>
</dbReference>
<organism evidence="2 3">
    <name type="scientific">Datura stramonium</name>
    <name type="common">Jimsonweed</name>
    <name type="synonym">Common thornapple</name>
    <dbReference type="NCBI Taxonomy" id="4076"/>
    <lineage>
        <taxon>Eukaryota</taxon>
        <taxon>Viridiplantae</taxon>
        <taxon>Streptophyta</taxon>
        <taxon>Embryophyta</taxon>
        <taxon>Tracheophyta</taxon>
        <taxon>Spermatophyta</taxon>
        <taxon>Magnoliopsida</taxon>
        <taxon>eudicotyledons</taxon>
        <taxon>Gunneridae</taxon>
        <taxon>Pentapetalae</taxon>
        <taxon>asterids</taxon>
        <taxon>lamiids</taxon>
        <taxon>Solanales</taxon>
        <taxon>Solanaceae</taxon>
        <taxon>Solanoideae</taxon>
        <taxon>Datureae</taxon>
        <taxon>Datura</taxon>
    </lineage>
</organism>
<evidence type="ECO:0000313" key="2">
    <source>
        <dbReference type="EMBL" id="MCD7468185.1"/>
    </source>
</evidence>
<comment type="caution">
    <text evidence="2">The sequence shown here is derived from an EMBL/GenBank/DDBJ whole genome shotgun (WGS) entry which is preliminary data.</text>
</comment>
<evidence type="ECO:0000256" key="1">
    <source>
        <dbReference type="SAM" id="MobiDB-lite"/>
    </source>
</evidence>
<dbReference type="Proteomes" id="UP000823775">
    <property type="component" value="Unassembled WGS sequence"/>
</dbReference>
<proteinExistence type="predicted"/>
<feature type="compositionally biased region" description="Acidic residues" evidence="1">
    <location>
        <begin position="180"/>
        <end position="193"/>
    </location>
</feature>